<dbReference type="EMBL" id="FMXE01000008">
    <property type="protein sequence ID" value="SDA62332.1"/>
    <property type="molecule type" value="Genomic_DNA"/>
</dbReference>
<dbReference type="Pfam" id="PF13588">
    <property type="entry name" value="HSDR_N_2"/>
    <property type="match status" value="1"/>
</dbReference>
<protein>
    <submittedName>
        <fullName evidence="2">Type I restriction enzyme R protein N terminus (HSDR_N)</fullName>
    </submittedName>
</protein>
<dbReference type="OrthoDB" id="9790377at2"/>
<dbReference type="RefSeq" id="WP_092729193.1">
    <property type="nucleotide sequence ID" value="NZ_FMXE01000008.1"/>
</dbReference>
<organism evidence="2 3">
    <name type="scientific">Algoriphagus alkaliphilus</name>
    <dbReference type="NCBI Taxonomy" id="279824"/>
    <lineage>
        <taxon>Bacteria</taxon>
        <taxon>Pseudomonadati</taxon>
        <taxon>Bacteroidota</taxon>
        <taxon>Cytophagia</taxon>
        <taxon>Cytophagales</taxon>
        <taxon>Cyclobacteriaceae</taxon>
        <taxon>Algoriphagus</taxon>
    </lineage>
</organism>
<feature type="domain" description="Type I restriction enzyme R protein N-terminal" evidence="1">
    <location>
        <begin position="45"/>
        <end position="154"/>
    </location>
</feature>
<accession>A0A1G5WWF1</accession>
<dbReference type="InterPro" id="IPR029464">
    <property type="entry name" value="HSDR_N"/>
</dbReference>
<keyword evidence="3" id="KW-1185">Reference proteome</keyword>
<proteinExistence type="predicted"/>
<evidence type="ECO:0000259" key="1">
    <source>
        <dbReference type="Pfam" id="PF13588"/>
    </source>
</evidence>
<evidence type="ECO:0000313" key="2">
    <source>
        <dbReference type="EMBL" id="SDA62332.1"/>
    </source>
</evidence>
<dbReference type="STRING" id="279824.SAMN03080617_01355"/>
<dbReference type="AlphaFoldDB" id="A0A1G5WWF1"/>
<gene>
    <name evidence="2" type="ORF">SAMN03080617_01355</name>
</gene>
<dbReference type="Proteomes" id="UP000198756">
    <property type="component" value="Unassembled WGS sequence"/>
</dbReference>
<name>A0A1G5WWF1_9BACT</name>
<sequence length="158" mass="18584">MSLELNQKINLPLLNLPHFEPELRQRDGKLWIFDSLRKKFLVLTPEEWVRQHWIHFLINHHNFPRGLFSLEKGLKYNQMSKRTDLVVFDRASNPYLLVECKAPGIKINEGSLSQIMTYNSTLNCPNLVLSNGLNHIYVEYSESEKKFVQKPHLPECPK</sequence>
<evidence type="ECO:0000313" key="3">
    <source>
        <dbReference type="Proteomes" id="UP000198756"/>
    </source>
</evidence>
<reference evidence="3" key="1">
    <citation type="submission" date="2016-10" db="EMBL/GenBank/DDBJ databases">
        <authorList>
            <person name="Varghese N."/>
            <person name="Submissions S."/>
        </authorList>
    </citation>
    <scope>NUCLEOTIDE SEQUENCE [LARGE SCALE GENOMIC DNA]</scope>
    <source>
        <strain evidence="3">DSM 22703</strain>
    </source>
</reference>